<comment type="caution">
    <text evidence="1">The sequence shown here is derived from an EMBL/GenBank/DDBJ whole genome shotgun (WGS) entry which is preliminary data.</text>
</comment>
<dbReference type="Proteomes" id="UP001159364">
    <property type="component" value="Linkage Group LG12"/>
</dbReference>
<dbReference type="AlphaFoldDB" id="A0AAV8S8B4"/>
<name>A0AAV8S8B4_9ROSI</name>
<evidence type="ECO:0000313" key="2">
    <source>
        <dbReference type="Proteomes" id="UP001159364"/>
    </source>
</evidence>
<protein>
    <submittedName>
        <fullName evidence="1">Uncharacterized protein</fullName>
    </submittedName>
</protein>
<evidence type="ECO:0000313" key="1">
    <source>
        <dbReference type="EMBL" id="KAJ8748447.1"/>
    </source>
</evidence>
<accession>A0AAV8S8B4</accession>
<dbReference type="EMBL" id="JAIWQS010000012">
    <property type="protein sequence ID" value="KAJ8748447.1"/>
    <property type="molecule type" value="Genomic_DNA"/>
</dbReference>
<sequence length="69" mass="7670">MVGSDTDHCSVSSDQASFPPITASKRLNLKTITHAHGVHVKIGAMMKGLTNWKKKVSSLRPFRFLFLIM</sequence>
<gene>
    <name evidence="1" type="ORF">K2173_003342</name>
</gene>
<keyword evidence="2" id="KW-1185">Reference proteome</keyword>
<proteinExistence type="predicted"/>
<reference evidence="1 2" key="1">
    <citation type="submission" date="2021-09" db="EMBL/GenBank/DDBJ databases">
        <title>Genomic insights and catalytic innovation underlie evolution of tropane alkaloids biosynthesis.</title>
        <authorList>
            <person name="Wang Y.-J."/>
            <person name="Tian T."/>
            <person name="Huang J.-P."/>
            <person name="Huang S.-X."/>
        </authorList>
    </citation>
    <scope>NUCLEOTIDE SEQUENCE [LARGE SCALE GENOMIC DNA]</scope>
    <source>
        <strain evidence="1">KIB-2018</strain>
        <tissue evidence="1">Leaf</tissue>
    </source>
</reference>
<organism evidence="1 2">
    <name type="scientific">Erythroxylum novogranatense</name>
    <dbReference type="NCBI Taxonomy" id="1862640"/>
    <lineage>
        <taxon>Eukaryota</taxon>
        <taxon>Viridiplantae</taxon>
        <taxon>Streptophyta</taxon>
        <taxon>Embryophyta</taxon>
        <taxon>Tracheophyta</taxon>
        <taxon>Spermatophyta</taxon>
        <taxon>Magnoliopsida</taxon>
        <taxon>eudicotyledons</taxon>
        <taxon>Gunneridae</taxon>
        <taxon>Pentapetalae</taxon>
        <taxon>rosids</taxon>
        <taxon>fabids</taxon>
        <taxon>Malpighiales</taxon>
        <taxon>Erythroxylaceae</taxon>
        <taxon>Erythroxylum</taxon>
    </lineage>
</organism>